<dbReference type="NCBIfam" id="NF033625">
    <property type="entry name" value="HpxZ"/>
    <property type="match status" value="1"/>
</dbReference>
<dbReference type="Pfam" id="PF11533">
    <property type="entry name" value="AtzH-like"/>
    <property type="match status" value="1"/>
</dbReference>
<dbReference type="Proteomes" id="UP000500767">
    <property type="component" value="Chromosome"/>
</dbReference>
<gene>
    <name evidence="1" type="primary">hpxZ</name>
    <name evidence="1" type="ORF">HN018_07500</name>
</gene>
<keyword evidence="2" id="KW-1185">Reference proteome</keyword>
<dbReference type="SUPFAM" id="SSF54427">
    <property type="entry name" value="NTF2-like"/>
    <property type="match status" value="1"/>
</dbReference>
<dbReference type="EMBL" id="CP053708">
    <property type="protein sequence ID" value="QKE89911.1"/>
    <property type="molecule type" value="Genomic_DNA"/>
</dbReference>
<dbReference type="Gene3D" id="3.10.450.50">
    <property type="match status" value="1"/>
</dbReference>
<sequence length="134" mass="14858">MNGKAGELAIDDPATLAEVTSHVARYEAALMANDFAVLDELFRHSPLTRRFGATEQLYGFEAIAAYRRDRPGGAPPRRILRQSITTYGTDFATADIEFQPIGTDRLGRQTQSWVRTGKGWRVVSAHVSFMSVPD</sequence>
<dbReference type="KEGG" id="lck:HN018_07500"/>
<reference evidence="1 2" key="1">
    <citation type="journal article" date="2014" name="World J. Microbiol. Biotechnol.">
        <title>Biodiversity and physiological characteristics of Antarctic and Arctic lichens-associated bacteria.</title>
        <authorList>
            <person name="Lee Y.M."/>
            <person name="Kim E.H."/>
            <person name="Lee H.K."/>
            <person name="Hong S.G."/>
        </authorList>
    </citation>
    <scope>NUCLEOTIDE SEQUENCE [LARGE SCALE GENOMIC DNA]</scope>
    <source>
        <strain evidence="1 2">PAMC 26569</strain>
    </source>
</reference>
<evidence type="ECO:0000313" key="1">
    <source>
        <dbReference type="EMBL" id="QKE89911.1"/>
    </source>
</evidence>
<accession>A0A6M8HNQ7</accession>
<name>A0A6M8HNQ7_9PROT</name>
<proteinExistence type="predicted"/>
<dbReference type="InterPro" id="IPR024507">
    <property type="entry name" value="AtzH-like"/>
</dbReference>
<dbReference type="RefSeq" id="WP_171834900.1">
    <property type="nucleotide sequence ID" value="NZ_CP053708.1"/>
</dbReference>
<organism evidence="1 2">
    <name type="scientific">Lichenicola cladoniae</name>
    <dbReference type="NCBI Taxonomy" id="1484109"/>
    <lineage>
        <taxon>Bacteria</taxon>
        <taxon>Pseudomonadati</taxon>
        <taxon>Pseudomonadota</taxon>
        <taxon>Alphaproteobacteria</taxon>
        <taxon>Acetobacterales</taxon>
        <taxon>Acetobacteraceae</taxon>
        <taxon>Lichenicola</taxon>
    </lineage>
</organism>
<dbReference type="AlphaFoldDB" id="A0A6M8HNQ7"/>
<protein>
    <submittedName>
        <fullName evidence="1">Oxalurate catabolism protein HpxZ</fullName>
    </submittedName>
</protein>
<evidence type="ECO:0000313" key="2">
    <source>
        <dbReference type="Proteomes" id="UP000500767"/>
    </source>
</evidence>
<dbReference type="InterPro" id="IPR032710">
    <property type="entry name" value="NTF2-like_dom_sf"/>
</dbReference>